<reference evidence="2" key="1">
    <citation type="submission" date="2023-07" db="EMBL/GenBank/DDBJ databases">
        <title>Identification and characterization of horizontal gene transfer across gut microbiota members of farm animals based on homology search.</title>
        <authorList>
            <person name="Schwarzerova J."/>
            <person name="Nykrynova M."/>
            <person name="Jureckova K."/>
            <person name="Cejkova D."/>
            <person name="Rychlik I."/>
        </authorList>
    </citation>
    <scope>NUCLEOTIDE SEQUENCE [LARGE SCALE GENOMIC DNA]</scope>
    <source>
        <strain evidence="2">ET4</strain>
    </source>
</reference>
<accession>A0ABT7U5J3</accession>
<evidence type="ECO:0000313" key="2">
    <source>
        <dbReference type="Proteomes" id="UP001228403"/>
    </source>
</evidence>
<dbReference type="Proteomes" id="UP001228403">
    <property type="component" value="Unassembled WGS sequence"/>
</dbReference>
<comment type="caution">
    <text evidence="1">The sequence shown here is derived from an EMBL/GenBank/DDBJ whole genome shotgun (WGS) entry which is preliminary data.</text>
</comment>
<proteinExistence type="predicted"/>
<keyword evidence="2" id="KW-1185">Reference proteome</keyword>
<gene>
    <name evidence="1" type="ORF">QUW02_06010</name>
</gene>
<protein>
    <submittedName>
        <fullName evidence="1">Uncharacterized protein</fullName>
    </submittedName>
</protein>
<evidence type="ECO:0000313" key="1">
    <source>
        <dbReference type="EMBL" id="MDM8145478.1"/>
    </source>
</evidence>
<name>A0ABT7U5J3_9BACE</name>
<organism evidence="1 2">
    <name type="scientific">Bacteroides eggerthii</name>
    <dbReference type="NCBI Taxonomy" id="28111"/>
    <lineage>
        <taxon>Bacteria</taxon>
        <taxon>Pseudomonadati</taxon>
        <taxon>Bacteroidota</taxon>
        <taxon>Bacteroidia</taxon>
        <taxon>Bacteroidales</taxon>
        <taxon>Bacteroidaceae</taxon>
        <taxon>Bacteroides</taxon>
    </lineage>
</organism>
<sequence length="249" mass="29247">MNLEDKIKSFDLRTEIENKKEGKNRDEKLVLVFKDLARLILQGYFLVKKNNCDSFIKVQPTCVEIYCHEEGEGDDKIKDYIVYHRNKDNGEDLKSLFPLGVLHNHVSGIDITFEHGKDAAHAVRLSALIREFSVDESHKNEEQLSEFDKVKIIDKPTYLYDALYSQYSVFEGGFSIQWVDSSEEKDFEISEEQRFNVADYELKDKVFKNRPYKAPEKKTMDKFSGAQPTANKKYVQDMRMWRFKRSSKK</sequence>
<dbReference type="EMBL" id="JAUDCF010000010">
    <property type="protein sequence ID" value="MDM8145478.1"/>
    <property type="molecule type" value="Genomic_DNA"/>
</dbReference>